<accession>A0ABS1TEH6</accession>
<evidence type="ECO:0000256" key="1">
    <source>
        <dbReference type="ARBA" id="ARBA00006479"/>
    </source>
</evidence>
<reference evidence="2 3" key="1">
    <citation type="submission" date="2021-01" db="EMBL/GenBank/DDBJ databases">
        <title>Genome public.</title>
        <authorList>
            <person name="Liu C."/>
            <person name="Sun Q."/>
        </authorList>
    </citation>
    <scope>NUCLEOTIDE SEQUENCE [LARGE SCALE GENOMIC DNA]</scope>
    <source>
        <strain evidence="2 3">YIM B02515</strain>
    </source>
</reference>
<comment type="similarity">
    <text evidence="1">Belongs to the ROK (NagC/XylR) family.</text>
</comment>
<dbReference type="SUPFAM" id="SSF53067">
    <property type="entry name" value="Actin-like ATPase domain"/>
    <property type="match status" value="1"/>
</dbReference>
<dbReference type="PROSITE" id="PS01125">
    <property type="entry name" value="ROK"/>
    <property type="match status" value="1"/>
</dbReference>
<organism evidence="2 3">
    <name type="scientific">Clostridium rhizosphaerae</name>
    <dbReference type="NCBI Taxonomy" id="2803861"/>
    <lineage>
        <taxon>Bacteria</taxon>
        <taxon>Bacillati</taxon>
        <taxon>Bacillota</taxon>
        <taxon>Clostridia</taxon>
        <taxon>Eubacteriales</taxon>
        <taxon>Clostridiaceae</taxon>
        <taxon>Clostridium</taxon>
    </lineage>
</organism>
<dbReference type="PANTHER" id="PTHR18964:SF149">
    <property type="entry name" value="BIFUNCTIONAL UDP-N-ACETYLGLUCOSAMINE 2-EPIMERASE_N-ACETYLMANNOSAMINE KINASE"/>
    <property type="match status" value="1"/>
</dbReference>
<proteinExistence type="inferred from homology"/>
<comment type="caution">
    <text evidence="2">The sequence shown here is derived from an EMBL/GenBank/DDBJ whole genome shotgun (WGS) entry which is preliminary data.</text>
</comment>
<protein>
    <submittedName>
        <fullName evidence="2">ROK family protein</fullName>
    </submittedName>
</protein>
<dbReference type="InterPro" id="IPR000600">
    <property type="entry name" value="ROK"/>
</dbReference>
<dbReference type="Gene3D" id="3.30.420.40">
    <property type="match status" value="2"/>
</dbReference>
<dbReference type="CDD" id="cd24068">
    <property type="entry name" value="ASKHA_NBD_ROK_FnNanK-like"/>
    <property type="match status" value="1"/>
</dbReference>
<dbReference type="Pfam" id="PF00480">
    <property type="entry name" value="ROK"/>
    <property type="match status" value="1"/>
</dbReference>
<sequence>MEIKNVLCFDIGGTFIKYGVVTEGGRILYKDKTATPRAKCRINIPIKLSEITNVLKDKFNLEFVGICTAGQVDIDKGEVIAGGVNFEDYSGAKLSEDIYKSTGLKAFVENDVNAAALGELWMGGGKEIDSFVCITLGTGIGGAIVIDRKLYRGFGGYAGEVGHMTINLKGEECNCGFIGCFERYASTSALVKKYIEASGVSNSQKEELKTNGEEVMKKVKEGDAAACTVYREYLAALVAGLVNLTHILDPGCILIGGGISAQGDLFFEEVNRLFQEKVMKPYGSYTRIIKADLDNDAGLLGAAYIVKERFKNCSIIN</sequence>
<evidence type="ECO:0000313" key="3">
    <source>
        <dbReference type="Proteomes" id="UP000632377"/>
    </source>
</evidence>
<dbReference type="PANTHER" id="PTHR18964">
    <property type="entry name" value="ROK (REPRESSOR, ORF, KINASE) FAMILY"/>
    <property type="match status" value="1"/>
</dbReference>
<dbReference type="RefSeq" id="WP_202749901.1">
    <property type="nucleotide sequence ID" value="NZ_JAESWC010000012.1"/>
</dbReference>
<dbReference type="EMBL" id="JAESWC010000012">
    <property type="protein sequence ID" value="MBL4937147.1"/>
    <property type="molecule type" value="Genomic_DNA"/>
</dbReference>
<evidence type="ECO:0000313" key="2">
    <source>
        <dbReference type="EMBL" id="MBL4937147.1"/>
    </source>
</evidence>
<dbReference type="InterPro" id="IPR049874">
    <property type="entry name" value="ROK_cs"/>
</dbReference>
<gene>
    <name evidence="2" type="ORF">JK636_15460</name>
</gene>
<dbReference type="Proteomes" id="UP000632377">
    <property type="component" value="Unassembled WGS sequence"/>
</dbReference>
<dbReference type="InterPro" id="IPR043129">
    <property type="entry name" value="ATPase_NBD"/>
</dbReference>
<name>A0ABS1TEH6_9CLOT</name>
<keyword evidence="3" id="KW-1185">Reference proteome</keyword>